<accession>A0AAN8KDI2</accession>
<dbReference type="GO" id="GO:0016881">
    <property type="term" value="F:acid-amino acid ligase activity"/>
    <property type="evidence" value="ECO:0007669"/>
    <property type="project" value="TreeGrafter"/>
</dbReference>
<dbReference type="InterPro" id="IPR055377">
    <property type="entry name" value="GH3_M"/>
</dbReference>
<dbReference type="Pfam" id="PF23571">
    <property type="entry name" value="GH3_M"/>
    <property type="match status" value="1"/>
</dbReference>
<dbReference type="InterPro" id="IPR004993">
    <property type="entry name" value="GH3"/>
</dbReference>
<protein>
    <submittedName>
        <fullName evidence="3">Uncharacterized protein</fullName>
    </submittedName>
</protein>
<sequence length="548" mass="63354">MGAYYFQKGYTNCKTTQEQLLKYILSRQAKTQYGRDFAFTQLDSVEKFRKGHPLTTYKHYEKYFQACIAGQTDVIIPGKTDFICTTSGTTSGASKEFPRNRKYLLRCYMMSFLTCLYIPFYRELKQLQTWPQIFIKPHLKRNAFGTLRGPLSSLFRRMPHSTSPAAAYNIPCQQSMLYVHAIFALKDPSPRAIFLQIAPIALVFFKMVENNWEKLCYDIESGTIDKDIEMPEEIRIELEGCLTPDVARADELRAIFIDGVRDMIPRVWPNCTKLTTLSSASYATQSNIIKNEYAGNIPIVSNIHMATEAVYGIQATEFQTSDDFEYVFLVNSNFFEFIHFDKINEDQPPTHLAHELVVGERYGIVVTTCEGLYRYRTQDIIKVTGYQGTTARYVLLHRTGDVLNMRSEKVHEEMISRALHHTVTTFNMGKIIDYTSTENINIEQVQDNVSGQLYYVIFVELWNDTKLPEELKYKIDEILMELVDNYRSNRLSKSVQSARLYQVHVGTFDKLRQLIMDSNPDANLCQYKTPKITRNSKLLGFLLENLVK</sequence>
<feature type="domain" description="GH3 C-terminal" evidence="2">
    <location>
        <begin position="415"/>
        <end position="536"/>
    </location>
</feature>
<evidence type="ECO:0000313" key="4">
    <source>
        <dbReference type="Proteomes" id="UP001347796"/>
    </source>
</evidence>
<dbReference type="Proteomes" id="UP001347796">
    <property type="component" value="Unassembled WGS sequence"/>
</dbReference>
<evidence type="ECO:0000259" key="1">
    <source>
        <dbReference type="Pfam" id="PF23571"/>
    </source>
</evidence>
<reference evidence="3 4" key="1">
    <citation type="submission" date="2024-01" db="EMBL/GenBank/DDBJ databases">
        <title>The genome of the rayed Mediterranean limpet Patella caerulea (Linnaeus, 1758).</title>
        <authorList>
            <person name="Anh-Thu Weber A."/>
            <person name="Halstead-Nussloch G."/>
        </authorList>
    </citation>
    <scope>NUCLEOTIDE SEQUENCE [LARGE SCALE GENOMIC DNA]</scope>
    <source>
        <strain evidence="3">AATW-2023a</strain>
        <tissue evidence="3">Whole specimen</tissue>
    </source>
</reference>
<dbReference type="AlphaFoldDB" id="A0AAN8KDI2"/>
<proteinExistence type="predicted"/>
<name>A0AAN8KDI2_PATCE</name>
<organism evidence="3 4">
    <name type="scientific">Patella caerulea</name>
    <name type="common">Rayed Mediterranean limpet</name>
    <dbReference type="NCBI Taxonomy" id="87958"/>
    <lineage>
        <taxon>Eukaryota</taxon>
        <taxon>Metazoa</taxon>
        <taxon>Spiralia</taxon>
        <taxon>Lophotrochozoa</taxon>
        <taxon>Mollusca</taxon>
        <taxon>Gastropoda</taxon>
        <taxon>Patellogastropoda</taxon>
        <taxon>Patelloidea</taxon>
        <taxon>Patellidae</taxon>
        <taxon>Patella</taxon>
    </lineage>
</organism>
<dbReference type="Pfam" id="PF03321">
    <property type="entry name" value="GH3"/>
    <property type="match status" value="1"/>
</dbReference>
<keyword evidence="4" id="KW-1185">Reference proteome</keyword>
<dbReference type="GO" id="GO:0005737">
    <property type="term" value="C:cytoplasm"/>
    <property type="evidence" value="ECO:0007669"/>
    <property type="project" value="TreeGrafter"/>
</dbReference>
<dbReference type="Pfam" id="PF23572">
    <property type="entry name" value="GH3_C"/>
    <property type="match status" value="1"/>
</dbReference>
<dbReference type="PANTHER" id="PTHR31901:SF9">
    <property type="entry name" value="GH3 DOMAIN-CONTAINING PROTEIN"/>
    <property type="match status" value="1"/>
</dbReference>
<gene>
    <name evidence="3" type="ORF">SNE40_003097</name>
</gene>
<dbReference type="InterPro" id="IPR055378">
    <property type="entry name" value="GH3_C"/>
</dbReference>
<evidence type="ECO:0000313" key="3">
    <source>
        <dbReference type="EMBL" id="KAK6191399.1"/>
    </source>
</evidence>
<evidence type="ECO:0000259" key="2">
    <source>
        <dbReference type="Pfam" id="PF23572"/>
    </source>
</evidence>
<feature type="domain" description="GH3 middle" evidence="1">
    <location>
        <begin position="326"/>
        <end position="390"/>
    </location>
</feature>
<dbReference type="EMBL" id="JAZGQO010000002">
    <property type="protein sequence ID" value="KAK6191399.1"/>
    <property type="molecule type" value="Genomic_DNA"/>
</dbReference>
<dbReference type="PANTHER" id="PTHR31901">
    <property type="entry name" value="GH3 DOMAIN-CONTAINING PROTEIN"/>
    <property type="match status" value="1"/>
</dbReference>
<comment type="caution">
    <text evidence="3">The sequence shown here is derived from an EMBL/GenBank/DDBJ whole genome shotgun (WGS) entry which is preliminary data.</text>
</comment>